<name>A0A0E9UFQ5_ANGAN</name>
<dbReference type="AlphaFoldDB" id="A0A0E9UFQ5"/>
<reference evidence="2" key="1">
    <citation type="submission" date="2014-11" db="EMBL/GenBank/DDBJ databases">
        <authorList>
            <person name="Amaro Gonzalez C."/>
        </authorList>
    </citation>
    <scope>NUCLEOTIDE SEQUENCE</scope>
</reference>
<evidence type="ECO:0000313" key="2">
    <source>
        <dbReference type="EMBL" id="JAH64704.1"/>
    </source>
</evidence>
<sequence>MRSRSNSGVKLDSYVRMVQKRSSVTR</sequence>
<evidence type="ECO:0000256" key="1">
    <source>
        <dbReference type="SAM" id="MobiDB-lite"/>
    </source>
</evidence>
<protein>
    <submittedName>
        <fullName evidence="2">Uncharacterized protein</fullName>
    </submittedName>
</protein>
<organism evidence="2">
    <name type="scientific">Anguilla anguilla</name>
    <name type="common">European freshwater eel</name>
    <name type="synonym">Muraena anguilla</name>
    <dbReference type="NCBI Taxonomy" id="7936"/>
    <lineage>
        <taxon>Eukaryota</taxon>
        <taxon>Metazoa</taxon>
        <taxon>Chordata</taxon>
        <taxon>Craniata</taxon>
        <taxon>Vertebrata</taxon>
        <taxon>Euteleostomi</taxon>
        <taxon>Actinopterygii</taxon>
        <taxon>Neopterygii</taxon>
        <taxon>Teleostei</taxon>
        <taxon>Anguilliformes</taxon>
        <taxon>Anguillidae</taxon>
        <taxon>Anguilla</taxon>
    </lineage>
</organism>
<accession>A0A0E9UFQ5</accession>
<proteinExistence type="predicted"/>
<reference evidence="2" key="2">
    <citation type="journal article" date="2015" name="Fish Shellfish Immunol.">
        <title>Early steps in the European eel (Anguilla anguilla)-Vibrio vulnificus interaction in the gills: Role of the RtxA13 toxin.</title>
        <authorList>
            <person name="Callol A."/>
            <person name="Pajuelo D."/>
            <person name="Ebbesson L."/>
            <person name="Teles M."/>
            <person name="MacKenzie S."/>
            <person name="Amaro C."/>
        </authorList>
    </citation>
    <scope>NUCLEOTIDE SEQUENCE</scope>
</reference>
<dbReference type="EMBL" id="GBXM01043873">
    <property type="protein sequence ID" value="JAH64704.1"/>
    <property type="molecule type" value="Transcribed_RNA"/>
</dbReference>
<feature type="region of interest" description="Disordered" evidence="1">
    <location>
        <begin position="1"/>
        <end position="26"/>
    </location>
</feature>